<dbReference type="Proteomes" id="UP000747542">
    <property type="component" value="Unassembled WGS sequence"/>
</dbReference>
<keyword evidence="3" id="KW-1185">Reference proteome</keyword>
<evidence type="ECO:0000313" key="3">
    <source>
        <dbReference type="Proteomes" id="UP000747542"/>
    </source>
</evidence>
<name>A0A8J5TDK7_HOMAM</name>
<gene>
    <name evidence="2" type="primary">Pogo-L81</name>
    <name evidence="2" type="ORF">Hamer_G001013</name>
</gene>
<reference evidence="2" key="1">
    <citation type="journal article" date="2021" name="Sci. Adv.">
        <title>The American lobster genome reveals insights on longevity, neural, and immune adaptations.</title>
        <authorList>
            <person name="Polinski J.M."/>
            <person name="Zimin A.V."/>
            <person name="Clark K.F."/>
            <person name="Kohn A.B."/>
            <person name="Sadowski N."/>
            <person name="Timp W."/>
            <person name="Ptitsyn A."/>
            <person name="Khanna P."/>
            <person name="Romanova D.Y."/>
            <person name="Williams P."/>
            <person name="Greenwood S.J."/>
            <person name="Moroz L.L."/>
            <person name="Walt D.R."/>
            <person name="Bodnar A.G."/>
        </authorList>
    </citation>
    <scope>NUCLEOTIDE SEQUENCE</scope>
    <source>
        <strain evidence="2">GMGI-L3</strain>
    </source>
</reference>
<accession>A0A8J5TDK7</accession>
<evidence type="ECO:0000259" key="1">
    <source>
        <dbReference type="Pfam" id="PF03184"/>
    </source>
</evidence>
<comment type="caution">
    <text evidence="2">The sequence shown here is derived from an EMBL/GenBank/DDBJ whole genome shotgun (WGS) entry which is preliminary data.</text>
</comment>
<dbReference type="EMBL" id="JAHLQT010011632">
    <property type="protein sequence ID" value="KAG7172037.1"/>
    <property type="molecule type" value="Genomic_DNA"/>
</dbReference>
<dbReference type="GO" id="GO:0003676">
    <property type="term" value="F:nucleic acid binding"/>
    <property type="evidence" value="ECO:0007669"/>
    <property type="project" value="InterPro"/>
</dbReference>
<dbReference type="Pfam" id="PF03184">
    <property type="entry name" value="DDE_1"/>
    <property type="match status" value="1"/>
</dbReference>
<organism evidence="2 3">
    <name type="scientific">Homarus americanus</name>
    <name type="common">American lobster</name>
    <dbReference type="NCBI Taxonomy" id="6706"/>
    <lineage>
        <taxon>Eukaryota</taxon>
        <taxon>Metazoa</taxon>
        <taxon>Ecdysozoa</taxon>
        <taxon>Arthropoda</taxon>
        <taxon>Crustacea</taxon>
        <taxon>Multicrustacea</taxon>
        <taxon>Malacostraca</taxon>
        <taxon>Eumalacostraca</taxon>
        <taxon>Eucarida</taxon>
        <taxon>Decapoda</taxon>
        <taxon>Pleocyemata</taxon>
        <taxon>Astacidea</taxon>
        <taxon>Nephropoidea</taxon>
        <taxon>Nephropidae</taxon>
        <taxon>Homarus</taxon>
    </lineage>
</organism>
<protein>
    <submittedName>
        <fullName evidence="2">Pogo transposable element-like 81</fullName>
    </submittedName>
</protein>
<sequence>MICHTSKMALLRRKLENMDIRPKKLGFGRDDEDDHFGSKKVCSKHRGMKSVIVKTTGHEKTHYTVVLACCADGTKIPPLLIFKRKTLPKKKLPNGIHVIVQPKGWMDGEGVKVWLDKVWSKHSGALLRKNSL</sequence>
<feature type="non-terminal residue" evidence="2">
    <location>
        <position position="1"/>
    </location>
</feature>
<dbReference type="InterPro" id="IPR004875">
    <property type="entry name" value="DDE_SF_endonuclease_dom"/>
</dbReference>
<proteinExistence type="predicted"/>
<feature type="domain" description="DDE-1" evidence="1">
    <location>
        <begin position="62"/>
        <end position="124"/>
    </location>
</feature>
<evidence type="ECO:0000313" key="2">
    <source>
        <dbReference type="EMBL" id="KAG7172037.1"/>
    </source>
</evidence>
<dbReference type="AlphaFoldDB" id="A0A8J5TDK7"/>